<dbReference type="Pfam" id="PF09588">
    <property type="entry name" value="YqaJ"/>
    <property type="match status" value="1"/>
</dbReference>
<evidence type="ECO:0000259" key="1">
    <source>
        <dbReference type="Pfam" id="PF09588"/>
    </source>
</evidence>
<evidence type="ECO:0000313" key="2">
    <source>
        <dbReference type="EMBL" id="VDI61352.1"/>
    </source>
</evidence>
<dbReference type="PANTHER" id="PTHR46609">
    <property type="entry name" value="EXONUCLEASE, PHAGE-TYPE/RECB, C-TERMINAL DOMAIN-CONTAINING PROTEIN"/>
    <property type="match status" value="1"/>
</dbReference>
<gene>
    <name evidence="2" type="ORF">MGAL_10B035510</name>
</gene>
<organism evidence="2 3">
    <name type="scientific">Mytilus galloprovincialis</name>
    <name type="common">Mediterranean mussel</name>
    <dbReference type="NCBI Taxonomy" id="29158"/>
    <lineage>
        <taxon>Eukaryota</taxon>
        <taxon>Metazoa</taxon>
        <taxon>Spiralia</taxon>
        <taxon>Lophotrochozoa</taxon>
        <taxon>Mollusca</taxon>
        <taxon>Bivalvia</taxon>
        <taxon>Autobranchia</taxon>
        <taxon>Pteriomorphia</taxon>
        <taxon>Mytilida</taxon>
        <taxon>Mytiloidea</taxon>
        <taxon>Mytilidae</taxon>
        <taxon>Mytilinae</taxon>
        <taxon>Mytilus</taxon>
    </lineage>
</organism>
<dbReference type="InterPro" id="IPR019080">
    <property type="entry name" value="YqaJ_viral_recombinase"/>
</dbReference>
<proteinExistence type="predicted"/>
<feature type="domain" description="YqaJ viral recombinase" evidence="1">
    <location>
        <begin position="461"/>
        <end position="610"/>
    </location>
</feature>
<dbReference type="InterPro" id="IPR051703">
    <property type="entry name" value="NF-kappa-B_Signaling_Reg"/>
</dbReference>
<protein>
    <recommendedName>
        <fullName evidence="1">YqaJ viral recombinase domain-containing protein</fullName>
    </recommendedName>
</protein>
<dbReference type="PANTHER" id="PTHR46609:SF8">
    <property type="entry name" value="YQAJ VIRAL RECOMBINASE DOMAIN-CONTAINING PROTEIN"/>
    <property type="match status" value="1"/>
</dbReference>
<comment type="caution">
    <text evidence="2">The sequence shown here is derived from an EMBL/GenBank/DDBJ whole genome shotgun (WGS) entry which is preliminary data.</text>
</comment>
<dbReference type="InterPro" id="IPR011604">
    <property type="entry name" value="PDDEXK-like_dom_sf"/>
</dbReference>
<sequence>MKYKCGYCFEELTFHFVVQHLIDHHNDKEIKIQAIDGRLVRTLNFKIIPEVCREDGRTISANLESETIHVSKPNFIPKDSPLKKIIKLSKDATKNTNEKNDMYIHNISETETNIAKDSDGISVLPVESNNDNGTGDNDETLQEMMSLLPGAIHTLKECDVVRWFSLDWYTTSMRYSDEIKLFWRTGLRLFGGRFMRFMGGPKNKRQYTCREALAGKYDSKNSKINFIVPDRRTLNDDVKYVTGNKPCIMNKMVDKVSESDPKQTGTYKICVDGKKINPSSTGEVNLWGYEDKPTYCEKQSRLSEQYDFLNATKATIEKFETFGKRALADCDESEKEEILYKCKGLVTILSERIRDLRQLKLKKEIFLRKLIEKCSSDWRSSQYVMVISSIKTSIFKIENCIDDLLECNDNFCFYASITGNSMHLFNCKDEVSLETQENIVCLGNSTDQNTDPSLIKQRSEKWHQLRKTCLITGSTINRGIGLEGLKKQKEFLDEKTGKTQPKGISEELQKMFDHGSANEIHAVSTFVAKFLPAFHPELTFYEEGCYIKRVDETPYLIVSPDGSVRNKNSEAFVSFGVEIKCPIPDKLFSTPVHYSLPKYYVPQVLSEMYCLNATKLYFMSYSKDSMTIHLVKFNQKLWNDISDEIQAVNQNENPKRLSASLSGLKESIVQYCLNEVTLVAEIKSCIALPCKHPTSTIHRIYHKTESDTVEKKGFGNEKPNELRELEKTLLRCDKLINESHNLCTQRASEVLVFMIADLDRCFKPELPHAFPIAYGLKGYSMKTEAMSKMIHDVLYTLYLKGLYTPVVSYDGQWAKLSFQSSSGDPLTILELQKKVFNNVKQRDASTLTRDIFQRCIVKAESFEDMIQKISYVKEKHDILSIGSSVVYSSVSVGTKNGDQIRVSSNLVSMIKTFKSISNEQGNSKLDEVQSEDNVVDNILATIPSGVMSVLDDEVVTSLNTLQLESSKGQNNCDVMNSVIDKESFSVFDKAFGVNEEEHRETEPVTNTNESDNEIRTQSLEHMKPSQETFINMETAESEQTIIGSDDAHKIFEALQNKSKTSNKWLKYTFLEFKELTTDKDNLTKTMTKLELVLCLDVYNESTLDSKLHFCKSWNKSKLSDLLHEAFTSANISFAPKKKRNGFRNPVSLVNNCKKVIKTFPKKIMNIIISEHEFSDELNVWRENSPFTSTTTVDSVGTIVWFSQPEYNYSTLSYIFSFLDVHHLITNCRIKVCKDGFPERGVLRSAWVDVARENTTNLKVSHVEDLIDKQSDAIAKETFSLKVEATMNRLGHTKEAAFCRLIREFYEAEDDPGITASERCYRRINLRDWLLKGVNLCSFPPYGSHIRGIPNIMFQGFLTNIDRRIQLFPYVKSNMYNVRTLGSLEIENFFGEFQDLDPKGSGVIKAEEVPDALESASQLLSTRLMPNRPFHMSLSRAKVYPVKDLMAQCGTETIMPFVYPTLTNCIKLRDHMFDLKDRSKRKAQRKLATISEPDCAARGVAPVRQFHKVDESKILPHKRLGLLFEN</sequence>
<dbReference type="EMBL" id="UYJE01008134">
    <property type="protein sequence ID" value="VDI61352.1"/>
    <property type="molecule type" value="Genomic_DNA"/>
</dbReference>
<evidence type="ECO:0000313" key="3">
    <source>
        <dbReference type="Proteomes" id="UP000596742"/>
    </source>
</evidence>
<reference evidence="2" key="1">
    <citation type="submission" date="2018-11" db="EMBL/GenBank/DDBJ databases">
        <authorList>
            <person name="Alioto T."/>
            <person name="Alioto T."/>
        </authorList>
    </citation>
    <scope>NUCLEOTIDE SEQUENCE</scope>
</reference>
<dbReference type="GO" id="GO:0006281">
    <property type="term" value="P:DNA repair"/>
    <property type="evidence" value="ECO:0007669"/>
    <property type="project" value="UniProtKB-ARBA"/>
</dbReference>
<dbReference type="Proteomes" id="UP000596742">
    <property type="component" value="Unassembled WGS sequence"/>
</dbReference>
<accession>A0A8B6GAK6</accession>
<dbReference type="OrthoDB" id="6117194at2759"/>
<dbReference type="Gene3D" id="3.90.320.10">
    <property type="match status" value="1"/>
</dbReference>
<dbReference type="InterPro" id="IPR011335">
    <property type="entry name" value="Restrct_endonuc-II-like"/>
</dbReference>
<dbReference type="SUPFAM" id="SSF52980">
    <property type="entry name" value="Restriction endonuclease-like"/>
    <property type="match status" value="1"/>
</dbReference>
<name>A0A8B6GAK6_MYTGA</name>
<keyword evidence="3" id="KW-1185">Reference proteome</keyword>